<comment type="caution">
    <text evidence="6">The sequence shown here is derived from an EMBL/GenBank/DDBJ whole genome shotgun (WGS) entry which is preliminary data.</text>
</comment>
<feature type="region of interest" description="Disordered" evidence="4">
    <location>
        <begin position="225"/>
        <end position="244"/>
    </location>
</feature>
<dbReference type="Gene3D" id="2.130.10.10">
    <property type="entry name" value="YVTN repeat-like/Quinoprotein amine dehydrogenase"/>
    <property type="match status" value="1"/>
</dbReference>
<feature type="compositionally biased region" description="Acidic residues" evidence="4">
    <location>
        <begin position="227"/>
        <end position="242"/>
    </location>
</feature>
<dbReference type="InParanoid" id="A0A0V0QJ13"/>
<keyword evidence="2" id="KW-0677">Repeat</keyword>
<dbReference type="Pfam" id="PF12265">
    <property type="entry name" value="CAF1C_H4-bd"/>
    <property type="match status" value="1"/>
</dbReference>
<gene>
    <name evidence="6" type="ORF">PPERSA_09924</name>
</gene>
<feature type="repeat" description="WD" evidence="3">
    <location>
        <begin position="412"/>
        <end position="445"/>
    </location>
</feature>
<dbReference type="GO" id="GO:0005730">
    <property type="term" value="C:nucleolus"/>
    <property type="evidence" value="ECO:0007669"/>
    <property type="project" value="TreeGrafter"/>
</dbReference>
<reference evidence="6 7" key="1">
    <citation type="journal article" date="2015" name="Sci. Rep.">
        <title>Genome of the facultative scuticociliatosis pathogen Pseudocohnilembus persalinus provides insight into its virulence through horizontal gene transfer.</title>
        <authorList>
            <person name="Xiong J."/>
            <person name="Wang G."/>
            <person name="Cheng J."/>
            <person name="Tian M."/>
            <person name="Pan X."/>
            <person name="Warren A."/>
            <person name="Jiang C."/>
            <person name="Yuan D."/>
            <person name="Miao W."/>
        </authorList>
    </citation>
    <scope>NUCLEOTIDE SEQUENCE [LARGE SCALE GENOMIC DNA]</scope>
    <source>
        <strain evidence="6">36N120E</strain>
    </source>
</reference>
<dbReference type="SMART" id="SM00320">
    <property type="entry name" value="WD40"/>
    <property type="match status" value="4"/>
</dbReference>
<keyword evidence="1 3" id="KW-0853">WD repeat</keyword>
<dbReference type="PANTHER" id="PTHR45903">
    <property type="entry name" value="GLUTAMATE-RICH WD REPEAT-CONTAINING PROTEIN 1"/>
    <property type="match status" value="1"/>
</dbReference>
<evidence type="ECO:0000256" key="1">
    <source>
        <dbReference type="ARBA" id="ARBA00022574"/>
    </source>
</evidence>
<evidence type="ECO:0000313" key="6">
    <source>
        <dbReference type="EMBL" id="KRX02307.1"/>
    </source>
</evidence>
<accession>A0A0V0QJ13</accession>
<keyword evidence="7" id="KW-1185">Reference proteome</keyword>
<dbReference type="PROSITE" id="PS50082">
    <property type="entry name" value="WD_REPEATS_2"/>
    <property type="match status" value="3"/>
</dbReference>
<feature type="compositionally biased region" description="Acidic residues" evidence="4">
    <location>
        <begin position="35"/>
        <end position="62"/>
    </location>
</feature>
<evidence type="ECO:0000256" key="4">
    <source>
        <dbReference type="SAM" id="MobiDB-lite"/>
    </source>
</evidence>
<dbReference type="OrthoDB" id="2161379at2759"/>
<dbReference type="Proteomes" id="UP000054937">
    <property type="component" value="Unassembled WGS sequence"/>
</dbReference>
<dbReference type="PANTHER" id="PTHR45903:SF1">
    <property type="entry name" value="GLUTAMATE-RICH WD REPEAT-CONTAINING PROTEIN 1"/>
    <property type="match status" value="1"/>
</dbReference>
<evidence type="ECO:0000259" key="5">
    <source>
        <dbReference type="Pfam" id="PF12265"/>
    </source>
</evidence>
<evidence type="ECO:0000256" key="3">
    <source>
        <dbReference type="PROSITE-ProRule" id="PRU00221"/>
    </source>
</evidence>
<dbReference type="OMA" id="RHWKPNA"/>
<dbReference type="InterPro" id="IPR051972">
    <property type="entry name" value="Glutamate-rich_WD_repeat"/>
</dbReference>
<name>A0A0V0QJ13_PSEPJ</name>
<organism evidence="6 7">
    <name type="scientific">Pseudocohnilembus persalinus</name>
    <name type="common">Ciliate</name>
    <dbReference type="NCBI Taxonomy" id="266149"/>
    <lineage>
        <taxon>Eukaryota</taxon>
        <taxon>Sar</taxon>
        <taxon>Alveolata</taxon>
        <taxon>Ciliophora</taxon>
        <taxon>Intramacronucleata</taxon>
        <taxon>Oligohymenophorea</taxon>
        <taxon>Scuticociliatia</taxon>
        <taxon>Philasterida</taxon>
        <taxon>Pseudocohnilembidae</taxon>
        <taxon>Pseudocohnilembus</taxon>
    </lineage>
</organism>
<dbReference type="GO" id="GO:0042254">
    <property type="term" value="P:ribosome biogenesis"/>
    <property type="evidence" value="ECO:0007669"/>
    <property type="project" value="TreeGrafter"/>
</dbReference>
<feature type="domain" description="Histone-binding protein RBBP4-like N-terminal" evidence="5">
    <location>
        <begin position="146"/>
        <end position="221"/>
    </location>
</feature>
<dbReference type="InterPro" id="IPR022052">
    <property type="entry name" value="Histone-bd_RBBP4-like_N"/>
</dbReference>
<dbReference type="FunCoup" id="A0A0V0QJ13">
    <property type="interactions" value="349"/>
</dbReference>
<dbReference type="PROSITE" id="PS50294">
    <property type="entry name" value="WD_REPEATS_REGION"/>
    <property type="match status" value="1"/>
</dbReference>
<dbReference type="AlphaFoldDB" id="A0A0V0QJ13"/>
<feature type="compositionally biased region" description="Basic and acidic residues" evidence="4">
    <location>
        <begin position="63"/>
        <end position="78"/>
    </location>
</feature>
<feature type="repeat" description="WD" evidence="3">
    <location>
        <begin position="366"/>
        <end position="408"/>
    </location>
</feature>
<proteinExistence type="predicted"/>
<feature type="region of interest" description="Disordered" evidence="4">
    <location>
        <begin position="1"/>
        <end position="95"/>
    </location>
</feature>
<evidence type="ECO:0000313" key="7">
    <source>
        <dbReference type="Proteomes" id="UP000054937"/>
    </source>
</evidence>
<evidence type="ECO:0000256" key="2">
    <source>
        <dbReference type="ARBA" id="ARBA00022737"/>
    </source>
</evidence>
<feature type="repeat" description="WD" evidence="3">
    <location>
        <begin position="456"/>
        <end position="489"/>
    </location>
</feature>
<dbReference type="InterPro" id="IPR001680">
    <property type="entry name" value="WD40_rpt"/>
</dbReference>
<dbReference type="EMBL" id="LDAU01000155">
    <property type="protein sequence ID" value="KRX02307.1"/>
    <property type="molecule type" value="Genomic_DNA"/>
</dbReference>
<sequence length="593" mass="69792">MEKVPVQSLKRKNKKIQNEKKRDNTLNNKRKPQDIEEEDQWEDDDNEISNEQQEDDEDDEEQKYEVKPSKIKKNDGQKKSVRFQENIEDNDEERDLKTNVDKHNLKYEDEYYDEYDNEEIIDEQEVQEKQKIRPFLGTDKELQEGEELQMDNRAYETYHRAEAEWPCLSFDFLLPNKEPYYLQNPGFTQMNKYPYHSYMVSGTQSGQDKNYIYLLSMSNLHKTKYDDDSDYQNSDDENDDEDPHMRVEQIEIKHNVNRIRSMQHLPVVAYWQENGDLTIMDMKNKFFTMVEEEQKQDQNAYINKNNSLLNIKCNTKTFENTCEGFALDWSYLKQGYLLSGSCDSKIYLYQPRNNNLSDMVRQKVPFTYHNGSVEDIQWSPKDENEFASCSVDGTIQFSDIRSDNRSKSSLKINASNTDINVISWCRANPNLLASGADDGAVKVWDKRYTKNAYAEIDFHKEPITSIQFQPNEETTIAVSSADNRLTIWDFAVENDDNVENLDEDIPETLMFIHQGQKDMKELRYHPIYHEMLGCTALDGFNLFKPALDETSSSVLNGDQEDEQNIPEINEKDLEKFLGKMSLQDKKNDFEEEN</sequence>
<dbReference type="SUPFAM" id="SSF50978">
    <property type="entry name" value="WD40 repeat-like"/>
    <property type="match status" value="1"/>
</dbReference>
<dbReference type="InterPro" id="IPR036322">
    <property type="entry name" value="WD40_repeat_dom_sf"/>
</dbReference>
<dbReference type="InterPro" id="IPR015943">
    <property type="entry name" value="WD40/YVTN_repeat-like_dom_sf"/>
</dbReference>
<dbReference type="Pfam" id="PF00400">
    <property type="entry name" value="WD40"/>
    <property type="match status" value="3"/>
</dbReference>
<protein>
    <submittedName>
        <fullName evidence="6">WD40-repeat-containing domain</fullName>
    </submittedName>
</protein>